<accession>A0A448X0U2</accession>
<feature type="region of interest" description="Disordered" evidence="1">
    <location>
        <begin position="145"/>
        <end position="197"/>
    </location>
</feature>
<feature type="region of interest" description="Disordered" evidence="1">
    <location>
        <begin position="1"/>
        <end position="27"/>
    </location>
</feature>
<organism evidence="2 3">
    <name type="scientific">Protopolystoma xenopodis</name>
    <dbReference type="NCBI Taxonomy" id="117903"/>
    <lineage>
        <taxon>Eukaryota</taxon>
        <taxon>Metazoa</taxon>
        <taxon>Spiralia</taxon>
        <taxon>Lophotrochozoa</taxon>
        <taxon>Platyhelminthes</taxon>
        <taxon>Monogenea</taxon>
        <taxon>Polyopisthocotylea</taxon>
        <taxon>Polystomatidea</taxon>
        <taxon>Polystomatidae</taxon>
        <taxon>Protopolystoma</taxon>
    </lineage>
</organism>
<evidence type="ECO:0000256" key="1">
    <source>
        <dbReference type="SAM" id="MobiDB-lite"/>
    </source>
</evidence>
<evidence type="ECO:0000313" key="2">
    <source>
        <dbReference type="EMBL" id="VEL25208.1"/>
    </source>
</evidence>
<gene>
    <name evidence="2" type="ORF">PXEA_LOCUS18648</name>
</gene>
<sequence length="197" mass="21893">MQENPVLARLPGRTDRGKDFDEPGRDESIGLTRGEVCLSLHQAKTHAPSTIPYRRGLETADKRVDKSDQLSLSIHLAAIRFTHTLSLSLSLSSMNTYWRWGVRTMSMWHKVQARRVEGSGGEWRGVKGRESPCRHAPREDPIVKTRHSTSTQYGSSWANVSSTAKPGVEPPRDAVPPPRNEVQAGSNTLLTGGMRQK</sequence>
<reference evidence="2" key="1">
    <citation type="submission" date="2018-11" db="EMBL/GenBank/DDBJ databases">
        <authorList>
            <consortium name="Pathogen Informatics"/>
        </authorList>
    </citation>
    <scope>NUCLEOTIDE SEQUENCE</scope>
</reference>
<protein>
    <submittedName>
        <fullName evidence="2">Uncharacterized protein</fullName>
    </submittedName>
</protein>
<dbReference type="EMBL" id="CAAALY010072325">
    <property type="protein sequence ID" value="VEL25208.1"/>
    <property type="molecule type" value="Genomic_DNA"/>
</dbReference>
<keyword evidence="3" id="KW-1185">Reference proteome</keyword>
<feature type="compositionally biased region" description="Polar residues" evidence="1">
    <location>
        <begin position="148"/>
        <end position="164"/>
    </location>
</feature>
<dbReference type="Proteomes" id="UP000784294">
    <property type="component" value="Unassembled WGS sequence"/>
</dbReference>
<dbReference type="AlphaFoldDB" id="A0A448X0U2"/>
<name>A0A448X0U2_9PLAT</name>
<comment type="caution">
    <text evidence="2">The sequence shown here is derived from an EMBL/GenBank/DDBJ whole genome shotgun (WGS) entry which is preliminary data.</text>
</comment>
<proteinExistence type="predicted"/>
<feature type="compositionally biased region" description="Basic and acidic residues" evidence="1">
    <location>
        <begin position="12"/>
        <end position="27"/>
    </location>
</feature>
<evidence type="ECO:0000313" key="3">
    <source>
        <dbReference type="Proteomes" id="UP000784294"/>
    </source>
</evidence>